<dbReference type="SMART" id="SM00034">
    <property type="entry name" value="CLECT"/>
    <property type="match status" value="1"/>
</dbReference>
<comment type="caution">
    <text evidence="3">The sequence shown here is derived from an EMBL/GenBank/DDBJ whole genome shotgun (WGS) entry which is preliminary data.</text>
</comment>
<keyword evidence="1" id="KW-0732">Signal</keyword>
<dbReference type="AlphaFoldDB" id="A0AAV4C8S8"/>
<dbReference type="SUPFAM" id="SSF56436">
    <property type="entry name" value="C-type lectin-like"/>
    <property type="match status" value="1"/>
</dbReference>
<feature type="domain" description="C-type lectin" evidence="2">
    <location>
        <begin position="43"/>
        <end position="163"/>
    </location>
</feature>
<sequence>MLKFALVVVATVFTCADPVLTGSVNETCPPGVLLGDEQYLKVHGNKCYEFHLSPESEKQYWEAQDRCEFNNGNLAMPKTKEINDFLVDALSGYNLTVEVYIGLDDMTIEGEFRWKDGSKLMTPNFYNNFAPDTGIFRTRDPRNNDCVTLNFVTNTWQDIDCRRGLFRRLTDYRLDKPYVCEYEVKKDDDTPDTDPADTATADS</sequence>
<dbReference type="PANTHER" id="PTHR22801">
    <property type="entry name" value="LITHOSTATHINE"/>
    <property type="match status" value="1"/>
</dbReference>
<name>A0AAV4C8S8_9GAST</name>
<dbReference type="Pfam" id="PF00059">
    <property type="entry name" value="Lectin_C"/>
    <property type="match status" value="1"/>
</dbReference>
<evidence type="ECO:0000313" key="3">
    <source>
        <dbReference type="EMBL" id="GFO28969.1"/>
    </source>
</evidence>
<evidence type="ECO:0000259" key="2">
    <source>
        <dbReference type="PROSITE" id="PS50041"/>
    </source>
</evidence>
<proteinExistence type="predicted"/>
<organism evidence="3 4">
    <name type="scientific">Plakobranchus ocellatus</name>
    <dbReference type="NCBI Taxonomy" id="259542"/>
    <lineage>
        <taxon>Eukaryota</taxon>
        <taxon>Metazoa</taxon>
        <taxon>Spiralia</taxon>
        <taxon>Lophotrochozoa</taxon>
        <taxon>Mollusca</taxon>
        <taxon>Gastropoda</taxon>
        <taxon>Heterobranchia</taxon>
        <taxon>Euthyneura</taxon>
        <taxon>Panpulmonata</taxon>
        <taxon>Sacoglossa</taxon>
        <taxon>Placobranchoidea</taxon>
        <taxon>Plakobranchidae</taxon>
        <taxon>Plakobranchus</taxon>
    </lineage>
</organism>
<dbReference type="InterPro" id="IPR001304">
    <property type="entry name" value="C-type_lectin-like"/>
</dbReference>
<dbReference type="InterPro" id="IPR016187">
    <property type="entry name" value="CTDL_fold"/>
</dbReference>
<protein>
    <submittedName>
        <fullName evidence="3">Collectin-11</fullName>
    </submittedName>
</protein>
<gene>
    <name evidence="3" type="ORF">PoB_005547400</name>
</gene>
<dbReference type="Proteomes" id="UP000735302">
    <property type="component" value="Unassembled WGS sequence"/>
</dbReference>
<dbReference type="Gene3D" id="3.10.100.10">
    <property type="entry name" value="Mannose-Binding Protein A, subunit A"/>
    <property type="match status" value="1"/>
</dbReference>
<evidence type="ECO:0000313" key="4">
    <source>
        <dbReference type="Proteomes" id="UP000735302"/>
    </source>
</evidence>
<reference evidence="3 4" key="1">
    <citation type="journal article" date="2021" name="Elife">
        <title>Chloroplast acquisition without the gene transfer in kleptoplastic sea slugs, Plakobranchus ocellatus.</title>
        <authorList>
            <person name="Maeda T."/>
            <person name="Takahashi S."/>
            <person name="Yoshida T."/>
            <person name="Shimamura S."/>
            <person name="Takaki Y."/>
            <person name="Nagai Y."/>
            <person name="Toyoda A."/>
            <person name="Suzuki Y."/>
            <person name="Arimoto A."/>
            <person name="Ishii H."/>
            <person name="Satoh N."/>
            <person name="Nishiyama T."/>
            <person name="Hasebe M."/>
            <person name="Maruyama T."/>
            <person name="Minagawa J."/>
            <person name="Obokata J."/>
            <person name="Shigenobu S."/>
        </authorList>
    </citation>
    <scope>NUCLEOTIDE SEQUENCE [LARGE SCALE GENOMIC DNA]</scope>
</reference>
<evidence type="ECO:0000256" key="1">
    <source>
        <dbReference type="SAM" id="SignalP"/>
    </source>
</evidence>
<dbReference type="PROSITE" id="PS50041">
    <property type="entry name" value="C_TYPE_LECTIN_2"/>
    <property type="match status" value="1"/>
</dbReference>
<keyword evidence="4" id="KW-1185">Reference proteome</keyword>
<dbReference type="InterPro" id="IPR016186">
    <property type="entry name" value="C-type_lectin-like/link_sf"/>
</dbReference>
<accession>A0AAV4C8S8</accession>
<dbReference type="PANTHER" id="PTHR22801:SF63">
    <property type="entry name" value="C-TYPE LECTIN DOMAIN-CONTAINING PROTEIN"/>
    <property type="match status" value="1"/>
</dbReference>
<dbReference type="EMBL" id="BLXT01006100">
    <property type="protein sequence ID" value="GFO28969.1"/>
    <property type="molecule type" value="Genomic_DNA"/>
</dbReference>
<feature type="signal peptide" evidence="1">
    <location>
        <begin position="1"/>
        <end position="21"/>
    </location>
</feature>
<dbReference type="InterPro" id="IPR050801">
    <property type="entry name" value="Ca-Dep_Lectins_ImmuneDev"/>
</dbReference>
<dbReference type="CDD" id="cd00037">
    <property type="entry name" value="CLECT"/>
    <property type="match status" value="1"/>
</dbReference>
<feature type="chain" id="PRO_5043708124" evidence="1">
    <location>
        <begin position="22"/>
        <end position="203"/>
    </location>
</feature>